<evidence type="ECO:0000313" key="2">
    <source>
        <dbReference type="Proteomes" id="UP000561326"/>
    </source>
</evidence>
<dbReference type="Gene3D" id="3.40.30.10">
    <property type="entry name" value="Glutaredoxin"/>
    <property type="match status" value="1"/>
</dbReference>
<evidence type="ECO:0000313" key="1">
    <source>
        <dbReference type="EMBL" id="NME97891.1"/>
    </source>
</evidence>
<sequence>MATWDLSGTRHHVFICNGGSCMKHGGEAVTQTIRKAIAEKGADSLIHTTRTRCNGRCEDACVVIAYPQGIWYRGVTPEACADIIAHLLDEEEVRSPQVSYTYNCTEGLVFSEEVATGTKK</sequence>
<organism evidence="1 2">
    <name type="scientific">Aneurinibacillus aneurinilyticus</name>
    <name type="common">Bacillus aneurinolyticus</name>
    <dbReference type="NCBI Taxonomy" id="1391"/>
    <lineage>
        <taxon>Bacteria</taxon>
        <taxon>Bacillati</taxon>
        <taxon>Bacillota</taxon>
        <taxon>Bacilli</taxon>
        <taxon>Bacillales</taxon>
        <taxon>Paenibacillaceae</taxon>
        <taxon>Aneurinibacillus group</taxon>
        <taxon>Aneurinibacillus</taxon>
    </lineage>
</organism>
<dbReference type="RefSeq" id="WP_040301142.1">
    <property type="nucleotide sequence ID" value="NZ_CABKST010000026.1"/>
</dbReference>
<reference evidence="1 2" key="1">
    <citation type="submission" date="2020-04" db="EMBL/GenBank/DDBJ databases">
        <authorList>
            <person name="Hitch T.C.A."/>
            <person name="Wylensek D."/>
            <person name="Clavel T."/>
        </authorList>
    </citation>
    <scope>NUCLEOTIDE SEQUENCE [LARGE SCALE GENOMIC DNA]</scope>
    <source>
        <strain evidence="1 2">WB01_D5_05</strain>
    </source>
</reference>
<protein>
    <submittedName>
        <fullName evidence="1">(2Fe-2S) ferredoxin domain-containing protein</fullName>
    </submittedName>
</protein>
<dbReference type="OrthoDB" id="9761899at2"/>
<dbReference type="Pfam" id="PF01257">
    <property type="entry name" value="2Fe-2S_thioredx"/>
    <property type="match status" value="1"/>
</dbReference>
<dbReference type="CDD" id="cd02980">
    <property type="entry name" value="TRX_Fd_family"/>
    <property type="match status" value="1"/>
</dbReference>
<dbReference type="Proteomes" id="UP000561326">
    <property type="component" value="Unassembled WGS sequence"/>
</dbReference>
<name>A0A848CSC3_ANEAE</name>
<dbReference type="AlphaFoldDB" id="A0A848CSC3"/>
<proteinExistence type="predicted"/>
<comment type="caution">
    <text evidence="1">The sequence shown here is derived from an EMBL/GenBank/DDBJ whole genome shotgun (WGS) entry which is preliminary data.</text>
</comment>
<dbReference type="GeneID" id="92837375"/>
<gene>
    <name evidence="1" type="ORF">HF838_06410</name>
</gene>
<dbReference type="InterPro" id="IPR036249">
    <property type="entry name" value="Thioredoxin-like_sf"/>
</dbReference>
<dbReference type="SUPFAM" id="SSF52833">
    <property type="entry name" value="Thioredoxin-like"/>
    <property type="match status" value="1"/>
</dbReference>
<dbReference type="EMBL" id="JABAGO010000008">
    <property type="protein sequence ID" value="NME97891.1"/>
    <property type="molecule type" value="Genomic_DNA"/>
</dbReference>
<accession>A0A848CSC3</accession>